<comment type="caution">
    <text evidence="3">The sequence shown here is derived from an EMBL/GenBank/DDBJ whole genome shotgun (WGS) entry which is preliminary data.</text>
</comment>
<evidence type="ECO:0000313" key="4">
    <source>
        <dbReference type="Proteomes" id="UP000297597"/>
    </source>
</evidence>
<dbReference type="GO" id="GO:0046872">
    <property type="term" value="F:metal ion binding"/>
    <property type="evidence" value="ECO:0007669"/>
    <property type="project" value="UniProtKB-KW"/>
</dbReference>
<name>A0A4Y7RR87_9FIRM</name>
<keyword evidence="4" id="KW-1185">Reference proteome</keyword>
<dbReference type="PANTHER" id="PTHR35848">
    <property type="entry name" value="OXALATE-BINDING PROTEIN"/>
    <property type="match status" value="1"/>
</dbReference>
<evidence type="ECO:0000259" key="2">
    <source>
        <dbReference type="Pfam" id="PF07883"/>
    </source>
</evidence>
<dbReference type="InterPro" id="IPR051610">
    <property type="entry name" value="GPI/OXD"/>
</dbReference>
<accession>A0A4Y7RR87</accession>
<dbReference type="PANTHER" id="PTHR35848:SF6">
    <property type="entry name" value="CUPIN TYPE-2 DOMAIN-CONTAINING PROTEIN"/>
    <property type="match status" value="1"/>
</dbReference>
<dbReference type="CDD" id="cd02222">
    <property type="entry name" value="cupin_TM1459-like"/>
    <property type="match status" value="1"/>
</dbReference>
<dbReference type="OrthoDB" id="9791297at2"/>
<dbReference type="SUPFAM" id="SSF51182">
    <property type="entry name" value="RmlC-like cupins"/>
    <property type="match status" value="1"/>
</dbReference>
<evidence type="ECO:0000256" key="1">
    <source>
        <dbReference type="ARBA" id="ARBA00022723"/>
    </source>
</evidence>
<dbReference type="Proteomes" id="UP000297597">
    <property type="component" value="Unassembled WGS sequence"/>
</dbReference>
<protein>
    <recommendedName>
        <fullName evidence="2">Cupin type-2 domain-containing protein</fullName>
    </recommendedName>
</protein>
<organism evidence="3 4">
    <name type="scientific">Pelotomaculum propionicicum</name>
    <dbReference type="NCBI Taxonomy" id="258475"/>
    <lineage>
        <taxon>Bacteria</taxon>
        <taxon>Bacillati</taxon>
        <taxon>Bacillota</taxon>
        <taxon>Clostridia</taxon>
        <taxon>Eubacteriales</taxon>
        <taxon>Desulfotomaculaceae</taxon>
        <taxon>Pelotomaculum</taxon>
    </lineage>
</organism>
<proteinExistence type="predicted"/>
<dbReference type="EMBL" id="QFFZ01000015">
    <property type="protein sequence ID" value="TEB11383.1"/>
    <property type="molecule type" value="Genomic_DNA"/>
</dbReference>
<feature type="domain" description="Cupin type-2" evidence="2">
    <location>
        <begin position="49"/>
        <end position="109"/>
    </location>
</feature>
<evidence type="ECO:0000313" key="3">
    <source>
        <dbReference type="EMBL" id="TEB11383.1"/>
    </source>
</evidence>
<dbReference type="Gene3D" id="2.60.120.10">
    <property type="entry name" value="Jelly Rolls"/>
    <property type="match status" value="1"/>
</dbReference>
<dbReference type="InterPro" id="IPR011051">
    <property type="entry name" value="RmlC_Cupin_sf"/>
</dbReference>
<gene>
    <name evidence="3" type="ORF">Pmgp_01746</name>
</gene>
<dbReference type="Pfam" id="PF07883">
    <property type="entry name" value="Cupin_2"/>
    <property type="match status" value="1"/>
</dbReference>
<keyword evidence="1" id="KW-0479">Metal-binding</keyword>
<reference evidence="3 4" key="1">
    <citation type="journal article" date="2018" name="Environ. Microbiol.">
        <title>Novel energy conservation strategies and behaviour of Pelotomaculum schinkii driving syntrophic propionate catabolism.</title>
        <authorList>
            <person name="Hidalgo-Ahumada C.A.P."/>
            <person name="Nobu M.K."/>
            <person name="Narihiro T."/>
            <person name="Tamaki H."/>
            <person name="Liu W.T."/>
            <person name="Kamagata Y."/>
            <person name="Stams A.J.M."/>
            <person name="Imachi H."/>
            <person name="Sousa D.Z."/>
        </authorList>
    </citation>
    <scope>NUCLEOTIDE SEQUENCE [LARGE SCALE GENOMIC DNA]</scope>
    <source>
        <strain evidence="3 4">MGP</strain>
    </source>
</reference>
<dbReference type="InterPro" id="IPR014710">
    <property type="entry name" value="RmlC-like_jellyroll"/>
</dbReference>
<dbReference type="RefSeq" id="WP_134213602.1">
    <property type="nucleotide sequence ID" value="NZ_QFFZ01000015.1"/>
</dbReference>
<sequence>MFVGSVKDIEEIKFVGPGVVNAFKKSLIGPGEGWEGWVMRLITLRDRGCSPRHAHPWPHINYILEGSGVLFIEGKDNTLEAGSIAYVPSNAEHQFASSSDQDLVFICIVPEEGDK</sequence>
<dbReference type="InterPro" id="IPR013096">
    <property type="entry name" value="Cupin_2"/>
</dbReference>
<dbReference type="AlphaFoldDB" id="A0A4Y7RR87"/>